<dbReference type="SMART" id="SM00587">
    <property type="entry name" value="CHK"/>
    <property type="match status" value="1"/>
</dbReference>
<dbReference type="Pfam" id="PF02958">
    <property type="entry name" value="EcKL"/>
    <property type="match status" value="1"/>
</dbReference>
<dbReference type="GeneID" id="114348105"/>
<reference evidence="4" key="1">
    <citation type="submission" date="2025-04" db="UniProtKB">
        <authorList>
            <consortium name="RefSeq"/>
        </authorList>
    </citation>
    <scope>IDENTIFICATION</scope>
    <source>
        <tissue evidence="4">Whole insect</tissue>
    </source>
</reference>
<dbReference type="InParanoid" id="A0A6P7H7I5"/>
<evidence type="ECO:0000313" key="2">
    <source>
        <dbReference type="EnsemblMetazoa" id="XP_028154537.1"/>
    </source>
</evidence>
<dbReference type="InterPro" id="IPR015897">
    <property type="entry name" value="CHK_kinase-like"/>
</dbReference>
<dbReference type="InterPro" id="IPR004119">
    <property type="entry name" value="EcKL"/>
</dbReference>
<reference evidence="2" key="2">
    <citation type="submission" date="2025-05" db="UniProtKB">
        <authorList>
            <consortium name="EnsemblMetazoa"/>
        </authorList>
    </citation>
    <scope>IDENTIFICATION</scope>
</reference>
<dbReference type="SUPFAM" id="SSF56112">
    <property type="entry name" value="Protein kinase-like (PK-like)"/>
    <property type="match status" value="1"/>
</dbReference>
<dbReference type="Proteomes" id="UP001652700">
    <property type="component" value="Unplaced"/>
</dbReference>
<gene>
    <name evidence="4" type="primary">LOC114348105</name>
</gene>
<evidence type="ECO:0000259" key="1">
    <source>
        <dbReference type="SMART" id="SM00587"/>
    </source>
</evidence>
<keyword evidence="3" id="KW-1185">Reference proteome</keyword>
<dbReference type="InterPro" id="IPR011009">
    <property type="entry name" value="Kinase-like_dom_sf"/>
</dbReference>
<dbReference type="OrthoDB" id="191037at2759"/>
<evidence type="ECO:0000313" key="3">
    <source>
        <dbReference type="Proteomes" id="UP001652700"/>
    </source>
</evidence>
<name>A0A6P7H7I5_DIAVI</name>
<dbReference type="Gene3D" id="3.90.1200.10">
    <property type="match status" value="1"/>
</dbReference>
<dbReference type="AlphaFoldDB" id="A0A6P7H7I5"/>
<evidence type="ECO:0000313" key="4">
    <source>
        <dbReference type="RefSeq" id="XP_028154537.1"/>
    </source>
</evidence>
<dbReference type="EnsemblMetazoa" id="XM_028298736.2">
    <property type="protein sequence ID" value="XP_028154537.1"/>
    <property type="gene ID" value="LOC114348105"/>
</dbReference>
<organism evidence="4">
    <name type="scientific">Diabrotica virgifera virgifera</name>
    <name type="common">western corn rootworm</name>
    <dbReference type="NCBI Taxonomy" id="50390"/>
    <lineage>
        <taxon>Eukaryota</taxon>
        <taxon>Metazoa</taxon>
        <taxon>Ecdysozoa</taxon>
        <taxon>Arthropoda</taxon>
        <taxon>Hexapoda</taxon>
        <taxon>Insecta</taxon>
        <taxon>Pterygota</taxon>
        <taxon>Neoptera</taxon>
        <taxon>Endopterygota</taxon>
        <taxon>Coleoptera</taxon>
        <taxon>Polyphaga</taxon>
        <taxon>Cucujiformia</taxon>
        <taxon>Chrysomeloidea</taxon>
        <taxon>Chrysomelidae</taxon>
        <taxon>Galerucinae</taxon>
        <taxon>Diabroticina</taxon>
        <taxon>Diabroticites</taxon>
        <taxon>Diabrotica</taxon>
    </lineage>
</organism>
<dbReference type="RefSeq" id="XP_028154537.1">
    <property type="nucleotide sequence ID" value="XM_028298736.1"/>
</dbReference>
<dbReference type="KEGG" id="dvv:114348105"/>
<dbReference type="PANTHER" id="PTHR11012:SF55">
    <property type="entry name" value="BHLH DOMAIN-CONTAINING PROTEIN"/>
    <property type="match status" value="1"/>
</dbReference>
<proteinExistence type="predicted"/>
<sequence length="404" mass="47369">MSVKNIETLLEPHIGEGKKIKETRTTNLVNPGENYGGELFKIDVMLEDSDSQKEEVLHIVGKIIPADDNSQEVFNVQNTFKSEIGFYEKIVPALQNFQRKHKIEEIFDIFPKFYGSRINLDGSNKVDRDGVLLLENLKIEGYDNLDRYIGYNLEDAKILLRDLALFQSTVVALKIKQPDIFNKEIKPFCNNNLATPEDDPFRNMILVIDEILEDSDEFRQFIPKVNVAWEKQEMKTEVREPFATIVHRDLWVNNVMIKYEKGKPAKNKFIDFQLYDYGSPASDVLNFIFTSVKTEVSRLHFDDLIEHYHTEFVNNLKRFKCDTEPFNYPNFLRELKMESEIILGWTIGFVTIVVFGKKNESFMDDPNPDFHDPKYRQKVRDGLMPEALERLFFILRQCHKCNWI</sequence>
<accession>A0A6P7H7I5</accession>
<protein>
    <submittedName>
        <fullName evidence="4">Uncharacterized protein LOC114348105</fullName>
    </submittedName>
</protein>
<dbReference type="PANTHER" id="PTHR11012">
    <property type="entry name" value="PROTEIN KINASE-LIKE DOMAIN-CONTAINING"/>
    <property type="match status" value="1"/>
</dbReference>
<feature type="domain" description="CHK kinase-like" evidence="1">
    <location>
        <begin position="132"/>
        <end position="318"/>
    </location>
</feature>